<evidence type="ECO:0000313" key="7">
    <source>
        <dbReference type="EMBL" id="WJW70399.1"/>
    </source>
</evidence>
<evidence type="ECO:0000256" key="1">
    <source>
        <dbReference type="ARBA" id="ARBA00009277"/>
    </source>
</evidence>
<evidence type="ECO:0000256" key="4">
    <source>
        <dbReference type="ARBA" id="ARBA00023172"/>
    </source>
</evidence>
<comment type="similarity">
    <text evidence="1">Belongs to the transposase IS21/IS408/IS1162 family.</text>
</comment>
<dbReference type="NCBIfam" id="NF033546">
    <property type="entry name" value="transpos_IS21"/>
    <property type="match status" value="1"/>
</dbReference>
<dbReference type="PANTHER" id="PTHR35004:SF6">
    <property type="entry name" value="TRANSPOSASE"/>
    <property type="match status" value="1"/>
</dbReference>
<dbReference type="SUPFAM" id="SSF53098">
    <property type="entry name" value="Ribonuclease H-like"/>
    <property type="match status" value="1"/>
</dbReference>
<dbReference type="PANTHER" id="PTHR35004">
    <property type="entry name" value="TRANSPOSASE RV3428C-RELATED"/>
    <property type="match status" value="1"/>
</dbReference>
<proteinExistence type="inferred from homology"/>
<dbReference type="PROSITE" id="PS50994">
    <property type="entry name" value="INTEGRASE"/>
    <property type="match status" value="1"/>
</dbReference>
<dbReference type="Gene3D" id="3.30.420.10">
    <property type="entry name" value="Ribonuclease H-like superfamily/Ribonuclease H"/>
    <property type="match status" value="1"/>
</dbReference>
<dbReference type="InterPro" id="IPR036397">
    <property type="entry name" value="RNaseH_sf"/>
</dbReference>
<name>A0ABY9BB25_9CHLR</name>
<dbReference type="InterPro" id="IPR054353">
    <property type="entry name" value="IstA-like_C"/>
</dbReference>
<geneLocation type="plasmid" evidence="7 8">
    <name>unnamed2</name>
</geneLocation>
<dbReference type="Gene3D" id="1.10.10.60">
    <property type="entry name" value="Homeodomain-like"/>
    <property type="match status" value="1"/>
</dbReference>
<gene>
    <name evidence="7" type="primary">istA</name>
    <name evidence="7" type="ORF">OZ401_004976</name>
</gene>
<dbReference type="InterPro" id="IPR012337">
    <property type="entry name" value="RNaseH-like_sf"/>
</dbReference>
<dbReference type="EMBL" id="CP128402">
    <property type="protein sequence ID" value="WJW70399.1"/>
    <property type="molecule type" value="Genomic_DNA"/>
</dbReference>
<dbReference type="InterPro" id="IPR001584">
    <property type="entry name" value="Integrase_cat-core"/>
</dbReference>
<organism evidence="7 8">
    <name type="scientific">Candidatus Chlorohelix allophototropha</name>
    <dbReference type="NCBI Taxonomy" id="3003348"/>
    <lineage>
        <taxon>Bacteria</taxon>
        <taxon>Bacillati</taxon>
        <taxon>Chloroflexota</taxon>
        <taxon>Chloroflexia</taxon>
        <taxon>Candidatus Chloroheliales</taxon>
        <taxon>Candidatus Chloroheliaceae</taxon>
        <taxon>Candidatus Chlorohelix</taxon>
    </lineage>
</organism>
<dbReference type="Pfam" id="PF00665">
    <property type="entry name" value="rve"/>
    <property type="match status" value="1"/>
</dbReference>
<evidence type="ECO:0000256" key="3">
    <source>
        <dbReference type="ARBA" id="ARBA00023125"/>
    </source>
</evidence>
<keyword evidence="7" id="KW-0614">Plasmid</keyword>
<feature type="domain" description="HTH IS21-type" evidence="5">
    <location>
        <begin position="1"/>
        <end position="61"/>
    </location>
</feature>
<evidence type="ECO:0000313" key="8">
    <source>
        <dbReference type="Proteomes" id="UP001431572"/>
    </source>
</evidence>
<evidence type="ECO:0000256" key="2">
    <source>
        <dbReference type="ARBA" id="ARBA00022578"/>
    </source>
</evidence>
<evidence type="ECO:0000259" key="6">
    <source>
        <dbReference type="PROSITE" id="PS50994"/>
    </source>
</evidence>
<keyword evidence="3" id="KW-0238">DNA-binding</keyword>
<sequence>MDVQLLKKQGLSIRAIAEQTSYSRNTVRKILRQQSGATHEISRKIRSSKLDPFKPYLENRFKQYPLSAVRLMEEIKPMGYTGSIDVLRRFLQSLKPRRQALAKATIRFETPPGEQAQADWAYCDRFLDPNGETIPIYAFVIVLGFSRMLYLEFTTSMELPILLECHKHAFEYFEGSPATILYDNMKQIKLAPGQFNPLYLDFAQYYGLVPKTHRVRRPRTKGKIERMVDYVKDNFLTGRTFIDLVDLNSQGRIWLEQTANVRVHATTGHRPVDLWQLEKAKLGAYQTLPPYQITSRELRKVSAESFVHWAGSRYSVPPEHVGQTVLVEVRQGQQRIVIRSNNLIIAEHIQAAKPGLCIAEKAHLEALWKLSLGNPPAPAHRWQVTFNETVLAPALSSYEEVI</sequence>
<accession>A0ABY9BB25</accession>
<evidence type="ECO:0000259" key="5">
    <source>
        <dbReference type="PROSITE" id="PS50531"/>
    </source>
</evidence>
<dbReference type="PROSITE" id="PS50531">
    <property type="entry name" value="HTH_IS21"/>
    <property type="match status" value="1"/>
</dbReference>
<dbReference type="Pfam" id="PF22483">
    <property type="entry name" value="Mu-transpos_C_2"/>
    <property type="match status" value="1"/>
</dbReference>
<keyword evidence="8" id="KW-1185">Reference proteome</keyword>
<protein>
    <submittedName>
        <fullName evidence="7">IS21 family transposase</fullName>
    </submittedName>
</protein>
<keyword evidence="4" id="KW-0233">DNA recombination</keyword>
<dbReference type="Proteomes" id="UP001431572">
    <property type="component" value="Plasmid unnamed2"/>
</dbReference>
<reference evidence="7" key="1">
    <citation type="journal article" date="2024" name="Nature">
        <title>Anoxygenic phototroph of the Chloroflexota uses a type I reaction centre.</title>
        <authorList>
            <person name="Tsuji J.M."/>
            <person name="Shaw N.A."/>
            <person name="Nagashima S."/>
            <person name="Venkiteswaran J.J."/>
            <person name="Schiff S.L."/>
            <person name="Watanabe T."/>
            <person name="Fukui M."/>
            <person name="Hanada S."/>
            <person name="Tank M."/>
            <person name="Neufeld J.D."/>
        </authorList>
    </citation>
    <scope>NUCLEOTIDE SEQUENCE</scope>
    <source>
        <strain evidence="7">L227-S17</strain>
    </source>
</reference>
<dbReference type="InterPro" id="IPR017894">
    <property type="entry name" value="HTH_IS21_transposase_type"/>
</dbReference>
<keyword evidence="2" id="KW-0815">Transposition</keyword>
<feature type="domain" description="Integrase catalytic" evidence="6">
    <location>
        <begin position="107"/>
        <end position="279"/>
    </location>
</feature>